<evidence type="ECO:0000256" key="1">
    <source>
        <dbReference type="SAM" id="MobiDB-lite"/>
    </source>
</evidence>
<dbReference type="PANTHER" id="PTHR34427:SF5">
    <property type="entry name" value="DUF4283 DOMAIN-CONTAINING PROTEIN"/>
    <property type="match status" value="1"/>
</dbReference>
<gene>
    <name evidence="2" type="ORF">A2U01_0022616</name>
</gene>
<evidence type="ECO:0000313" key="2">
    <source>
        <dbReference type="EMBL" id="MCI01589.1"/>
    </source>
</evidence>
<dbReference type="AlphaFoldDB" id="A0A392NR24"/>
<dbReference type="EMBL" id="LXQA010046537">
    <property type="protein sequence ID" value="MCI01589.1"/>
    <property type="molecule type" value="Genomic_DNA"/>
</dbReference>
<protein>
    <submittedName>
        <fullName evidence="2">Sulfate transporter</fullName>
    </submittedName>
</protein>
<keyword evidence="3" id="KW-1185">Reference proteome</keyword>
<organism evidence="2 3">
    <name type="scientific">Trifolium medium</name>
    <dbReference type="NCBI Taxonomy" id="97028"/>
    <lineage>
        <taxon>Eukaryota</taxon>
        <taxon>Viridiplantae</taxon>
        <taxon>Streptophyta</taxon>
        <taxon>Embryophyta</taxon>
        <taxon>Tracheophyta</taxon>
        <taxon>Spermatophyta</taxon>
        <taxon>Magnoliopsida</taxon>
        <taxon>eudicotyledons</taxon>
        <taxon>Gunneridae</taxon>
        <taxon>Pentapetalae</taxon>
        <taxon>rosids</taxon>
        <taxon>fabids</taxon>
        <taxon>Fabales</taxon>
        <taxon>Fabaceae</taxon>
        <taxon>Papilionoideae</taxon>
        <taxon>50 kb inversion clade</taxon>
        <taxon>NPAAA clade</taxon>
        <taxon>Hologalegina</taxon>
        <taxon>IRL clade</taxon>
        <taxon>Trifolieae</taxon>
        <taxon>Trifolium</taxon>
    </lineage>
</organism>
<proteinExistence type="predicted"/>
<sequence>MTGEKVHDVGGSSEQGNPSTKLVHKYRSNANDVKWARQGVVATVKYGEAIPVVQAQIADAGFQNLHIIPLGADKVFIHSLSAEDVMINFNGARPFFDHFFSSIVRWDKELLPIQRVAWVRLYGTSLHAWSVDFFKLCVLDCGRYLRTDEFSLEKDRFDYVRVLESKSKHVVDRDDHELGNHVDMLVEKIAADLVCVMRES</sequence>
<dbReference type="Proteomes" id="UP000265520">
    <property type="component" value="Unassembled WGS sequence"/>
</dbReference>
<accession>A0A392NR24</accession>
<dbReference type="PANTHER" id="PTHR34427">
    <property type="entry name" value="DUF4283 DOMAIN PROTEIN"/>
    <property type="match status" value="1"/>
</dbReference>
<feature type="region of interest" description="Disordered" evidence="1">
    <location>
        <begin position="1"/>
        <end position="20"/>
    </location>
</feature>
<name>A0A392NR24_9FABA</name>
<reference evidence="2 3" key="1">
    <citation type="journal article" date="2018" name="Front. Plant Sci.">
        <title>Red Clover (Trifolium pratense) and Zigzag Clover (T. medium) - A Picture of Genomic Similarities and Differences.</title>
        <authorList>
            <person name="Dluhosova J."/>
            <person name="Istvanek J."/>
            <person name="Nedelnik J."/>
            <person name="Repkova J."/>
        </authorList>
    </citation>
    <scope>NUCLEOTIDE SEQUENCE [LARGE SCALE GENOMIC DNA]</scope>
    <source>
        <strain evidence="3">cv. 10/8</strain>
        <tissue evidence="2">Leaf</tissue>
    </source>
</reference>
<evidence type="ECO:0000313" key="3">
    <source>
        <dbReference type="Proteomes" id="UP000265520"/>
    </source>
</evidence>
<comment type="caution">
    <text evidence="2">The sequence shown here is derived from an EMBL/GenBank/DDBJ whole genome shotgun (WGS) entry which is preliminary data.</text>
</comment>